<dbReference type="GO" id="GO:0016485">
    <property type="term" value="P:protein processing"/>
    <property type="evidence" value="ECO:0007669"/>
    <property type="project" value="UniProtKB-ARBA"/>
</dbReference>
<dbReference type="PROSITE" id="PS00135">
    <property type="entry name" value="TRYPSIN_SER"/>
    <property type="match status" value="1"/>
</dbReference>
<organism evidence="7 8">
    <name type="scientific">Argiope bruennichi</name>
    <name type="common">Wasp spider</name>
    <name type="synonym">Aranea bruennichi</name>
    <dbReference type="NCBI Taxonomy" id="94029"/>
    <lineage>
        <taxon>Eukaryota</taxon>
        <taxon>Metazoa</taxon>
        <taxon>Ecdysozoa</taxon>
        <taxon>Arthropoda</taxon>
        <taxon>Chelicerata</taxon>
        <taxon>Arachnida</taxon>
        <taxon>Araneae</taxon>
        <taxon>Araneomorphae</taxon>
        <taxon>Entelegynae</taxon>
        <taxon>Araneoidea</taxon>
        <taxon>Araneidae</taxon>
        <taxon>Argiope</taxon>
    </lineage>
</organism>
<dbReference type="EMBL" id="JABXBU010001863">
    <property type="protein sequence ID" value="KAF8781766.1"/>
    <property type="molecule type" value="Genomic_DNA"/>
</dbReference>
<dbReference type="InterPro" id="IPR043504">
    <property type="entry name" value="Peptidase_S1_PA_chymotrypsin"/>
</dbReference>
<feature type="compositionally biased region" description="Acidic residues" evidence="5">
    <location>
        <begin position="74"/>
        <end position="96"/>
    </location>
</feature>
<accession>A0A8T0ETX6</accession>
<dbReference type="SUPFAM" id="SSF50494">
    <property type="entry name" value="Trypsin-like serine proteases"/>
    <property type="match status" value="1"/>
</dbReference>
<dbReference type="PROSITE" id="PS50240">
    <property type="entry name" value="TRYPSIN_DOM"/>
    <property type="match status" value="1"/>
</dbReference>
<dbReference type="PANTHER" id="PTHR24252:SF7">
    <property type="entry name" value="HYALIN"/>
    <property type="match status" value="1"/>
</dbReference>
<comment type="subcellular location">
    <subcellularLocation>
        <location evidence="1">Secreted</location>
    </subcellularLocation>
</comment>
<comment type="caution">
    <text evidence="7">The sequence shown here is derived from an EMBL/GenBank/DDBJ whole genome shotgun (WGS) entry which is preliminary data.</text>
</comment>
<reference evidence="7" key="2">
    <citation type="submission" date="2020-06" db="EMBL/GenBank/DDBJ databases">
        <authorList>
            <person name="Sheffer M."/>
        </authorList>
    </citation>
    <scope>NUCLEOTIDE SEQUENCE</scope>
</reference>
<evidence type="ECO:0000313" key="8">
    <source>
        <dbReference type="Proteomes" id="UP000807504"/>
    </source>
</evidence>
<dbReference type="SMART" id="SM00020">
    <property type="entry name" value="Tryp_SPc"/>
    <property type="match status" value="1"/>
</dbReference>
<dbReference type="InterPro" id="IPR018114">
    <property type="entry name" value="TRYPSIN_HIS"/>
</dbReference>
<name>A0A8T0ETX6_ARGBR</name>
<evidence type="ECO:0000313" key="7">
    <source>
        <dbReference type="EMBL" id="KAF8781766.1"/>
    </source>
</evidence>
<feature type="domain" description="Peptidase S1" evidence="6">
    <location>
        <begin position="168"/>
        <end position="405"/>
    </location>
</feature>
<dbReference type="AlphaFoldDB" id="A0A8T0ETX6"/>
<keyword evidence="4" id="KW-0720">Serine protease</keyword>
<protein>
    <submittedName>
        <fullName evidence="7">Clotting factor B like protein</fullName>
    </submittedName>
</protein>
<proteinExistence type="predicted"/>
<dbReference type="GO" id="GO:0004252">
    <property type="term" value="F:serine-type endopeptidase activity"/>
    <property type="evidence" value="ECO:0007669"/>
    <property type="project" value="InterPro"/>
</dbReference>
<keyword evidence="4" id="KW-0645">Protease</keyword>
<evidence type="ECO:0000256" key="1">
    <source>
        <dbReference type="ARBA" id="ARBA00004613"/>
    </source>
</evidence>
<dbReference type="Pfam" id="PF00089">
    <property type="entry name" value="Trypsin"/>
    <property type="match status" value="1"/>
</dbReference>
<evidence type="ECO:0000256" key="5">
    <source>
        <dbReference type="SAM" id="MobiDB-lite"/>
    </source>
</evidence>
<sequence>MASVLISDGFRIQFENSKVSKCPSENYSCCVITHCPAAWTLFHTKSKICGWKNKTPLVCCPRYIHQEQIHDNDDLCPTEDETTATEEVTQDSEEETPPSIEQKSPPVDAVNIQPKIESKPLKVSLTSAENCGFRKIVSWTYVPGNTMRYTDIADPDSPRTEAVSENIVVGGLSANRPWSWMAGIYNRNAERPFCGGTVIDDRHILTAAHCFVSRGLSASQYTVKVGEINVTSSDPSYEIEEIKTHENYRSHLYYDDIAIIRLKETLPNDVTPVCLPEEDNLNQGDNVTVLGWGQLSFGGRSTTKLQEAHGIPIVRNQDCNSKYENLPSNQFPNGITDNMICAGHEKDEVDACRGDSGGPLLREYSKHHWALVGIVSFGFHCAEPEFPGVYTRVAPYLPWIRKYIDEYSLRKRPRIYLYLTIHLHFLKLFQKGQLK</sequence>
<dbReference type="InterPro" id="IPR001254">
    <property type="entry name" value="Trypsin_dom"/>
</dbReference>
<evidence type="ECO:0000256" key="4">
    <source>
        <dbReference type="RuleBase" id="RU363034"/>
    </source>
</evidence>
<feature type="region of interest" description="Disordered" evidence="5">
    <location>
        <begin position="71"/>
        <end position="108"/>
    </location>
</feature>
<evidence type="ECO:0000259" key="6">
    <source>
        <dbReference type="PROSITE" id="PS50240"/>
    </source>
</evidence>
<dbReference type="Proteomes" id="UP000807504">
    <property type="component" value="Unassembled WGS sequence"/>
</dbReference>
<dbReference type="GO" id="GO:0005576">
    <property type="term" value="C:extracellular region"/>
    <property type="evidence" value="ECO:0007669"/>
    <property type="project" value="UniProtKB-SubCell"/>
</dbReference>
<dbReference type="Gene3D" id="2.40.10.10">
    <property type="entry name" value="Trypsin-like serine proteases"/>
    <property type="match status" value="1"/>
</dbReference>
<gene>
    <name evidence="7" type="ORF">HNY73_012131</name>
</gene>
<dbReference type="PROSITE" id="PS00134">
    <property type="entry name" value="TRYPSIN_HIS"/>
    <property type="match status" value="1"/>
</dbReference>
<keyword evidence="4" id="KW-0378">Hydrolase</keyword>
<dbReference type="InterPro" id="IPR033116">
    <property type="entry name" value="TRYPSIN_SER"/>
</dbReference>
<dbReference type="CDD" id="cd00190">
    <property type="entry name" value="Tryp_SPc"/>
    <property type="match status" value="1"/>
</dbReference>
<keyword evidence="2" id="KW-0964">Secreted</keyword>
<evidence type="ECO:0000256" key="2">
    <source>
        <dbReference type="ARBA" id="ARBA00022525"/>
    </source>
</evidence>
<dbReference type="InterPro" id="IPR009003">
    <property type="entry name" value="Peptidase_S1_PA"/>
</dbReference>
<dbReference type="FunFam" id="2.40.10.10:FF:000047">
    <property type="entry name" value="Trypsin eta"/>
    <property type="match status" value="1"/>
</dbReference>
<dbReference type="OrthoDB" id="6409458at2759"/>
<dbReference type="PRINTS" id="PR00722">
    <property type="entry name" value="CHYMOTRYPSIN"/>
</dbReference>
<reference evidence="7" key="1">
    <citation type="journal article" date="2020" name="bioRxiv">
        <title>Chromosome-level reference genome of the European wasp spider Argiope bruennichi: a resource for studies on range expansion and evolutionary adaptation.</title>
        <authorList>
            <person name="Sheffer M.M."/>
            <person name="Hoppe A."/>
            <person name="Krehenwinkel H."/>
            <person name="Uhl G."/>
            <person name="Kuss A.W."/>
            <person name="Jensen L."/>
            <person name="Jensen C."/>
            <person name="Gillespie R.G."/>
            <person name="Hoff K.J."/>
            <person name="Prost S."/>
        </authorList>
    </citation>
    <scope>NUCLEOTIDE SEQUENCE</scope>
</reference>
<evidence type="ECO:0000256" key="3">
    <source>
        <dbReference type="ARBA" id="ARBA00023157"/>
    </source>
</evidence>
<keyword evidence="8" id="KW-1185">Reference proteome</keyword>
<keyword evidence="3" id="KW-1015">Disulfide bond</keyword>
<dbReference type="PANTHER" id="PTHR24252">
    <property type="entry name" value="ACROSIN-RELATED"/>
    <property type="match status" value="1"/>
</dbReference>
<dbReference type="InterPro" id="IPR001314">
    <property type="entry name" value="Peptidase_S1A"/>
</dbReference>